<feature type="transmembrane region" description="Helical" evidence="7">
    <location>
        <begin position="29"/>
        <end position="51"/>
    </location>
</feature>
<evidence type="ECO:0000256" key="7">
    <source>
        <dbReference type="SAM" id="Phobius"/>
    </source>
</evidence>
<dbReference type="SUPFAM" id="SSF161098">
    <property type="entry name" value="MetI-like"/>
    <property type="match status" value="1"/>
</dbReference>
<dbReference type="PANTHER" id="PTHR32243">
    <property type="entry name" value="MALTOSE TRANSPORT SYSTEM PERMEASE-RELATED"/>
    <property type="match status" value="1"/>
</dbReference>
<dbReference type="Pfam" id="PF00528">
    <property type="entry name" value="BPD_transp_1"/>
    <property type="match status" value="1"/>
</dbReference>
<feature type="domain" description="ABC transmembrane type-1" evidence="8">
    <location>
        <begin position="1"/>
        <end position="184"/>
    </location>
</feature>
<dbReference type="Gene3D" id="1.10.3720.10">
    <property type="entry name" value="MetI-like"/>
    <property type="match status" value="1"/>
</dbReference>
<evidence type="ECO:0000256" key="2">
    <source>
        <dbReference type="ARBA" id="ARBA00022448"/>
    </source>
</evidence>
<keyword evidence="4 7" id="KW-0812">Transmembrane</keyword>
<comment type="caution">
    <text evidence="9">The sequence shown here is derived from an EMBL/GenBank/DDBJ whole genome shotgun (WGS) entry which is preliminary data.</text>
</comment>
<dbReference type="CDD" id="cd06261">
    <property type="entry name" value="TM_PBP2"/>
    <property type="match status" value="1"/>
</dbReference>
<keyword evidence="5 7" id="KW-1133">Transmembrane helix</keyword>
<organism evidence="9">
    <name type="scientific">marine sediment metagenome</name>
    <dbReference type="NCBI Taxonomy" id="412755"/>
    <lineage>
        <taxon>unclassified sequences</taxon>
        <taxon>metagenomes</taxon>
        <taxon>ecological metagenomes</taxon>
    </lineage>
</organism>
<dbReference type="InterPro" id="IPR035906">
    <property type="entry name" value="MetI-like_sf"/>
</dbReference>
<sequence length="199" mass="22277">LGEVALSMLIGVPAAYAFRRAQLRFRRGIITWTLAARMLPAMVYVIPFFYVYTRWVRLIDTRLGLIIVYLVFNLPIVVWTMDGFFAQMPRALEEAAKMDGASTFQTFLHIVLPLSTTGLVATSIIVFMWCWNEFIFALVLTRRRALTAAIAIVNFMAYEGIEWGSLAAGAMIVLIPVILFSIMVRKYLATAVLGGALKG</sequence>
<evidence type="ECO:0000313" key="9">
    <source>
        <dbReference type="EMBL" id="GAH00181.1"/>
    </source>
</evidence>
<evidence type="ECO:0000256" key="4">
    <source>
        <dbReference type="ARBA" id="ARBA00022692"/>
    </source>
</evidence>
<keyword evidence="3" id="KW-1003">Cell membrane</keyword>
<reference evidence="9" key="1">
    <citation type="journal article" date="2014" name="Front. Microbiol.">
        <title>High frequency of phylogenetically diverse reductive dehalogenase-homologous genes in deep subseafloor sedimentary metagenomes.</title>
        <authorList>
            <person name="Kawai M."/>
            <person name="Futagami T."/>
            <person name="Toyoda A."/>
            <person name="Takaki Y."/>
            <person name="Nishi S."/>
            <person name="Hori S."/>
            <person name="Arai W."/>
            <person name="Tsubouchi T."/>
            <person name="Morono Y."/>
            <person name="Uchiyama I."/>
            <person name="Ito T."/>
            <person name="Fujiyama A."/>
            <person name="Inagaki F."/>
            <person name="Takami H."/>
        </authorList>
    </citation>
    <scope>NUCLEOTIDE SEQUENCE</scope>
    <source>
        <strain evidence="9">Expedition CK06-06</strain>
    </source>
</reference>
<comment type="subcellular location">
    <subcellularLocation>
        <location evidence="1">Cell membrane</location>
        <topology evidence="1">Multi-pass membrane protein</topology>
    </subcellularLocation>
</comment>
<dbReference type="EMBL" id="BART01024067">
    <property type="protein sequence ID" value="GAH00181.1"/>
    <property type="molecule type" value="Genomic_DNA"/>
</dbReference>
<dbReference type="AlphaFoldDB" id="X1BWK3"/>
<keyword evidence="6 7" id="KW-0472">Membrane</keyword>
<feature type="transmembrane region" description="Helical" evidence="7">
    <location>
        <begin position="167"/>
        <end position="188"/>
    </location>
</feature>
<evidence type="ECO:0000256" key="3">
    <source>
        <dbReference type="ARBA" id="ARBA00022475"/>
    </source>
</evidence>
<feature type="transmembrane region" description="Helical" evidence="7">
    <location>
        <begin position="63"/>
        <end position="86"/>
    </location>
</feature>
<dbReference type="PANTHER" id="PTHR32243:SF18">
    <property type="entry name" value="INNER MEMBRANE ABC TRANSPORTER PERMEASE PROTEIN YCJP"/>
    <property type="match status" value="1"/>
</dbReference>
<protein>
    <recommendedName>
        <fullName evidence="8">ABC transmembrane type-1 domain-containing protein</fullName>
    </recommendedName>
</protein>
<gene>
    <name evidence="9" type="ORF">S01H4_43597</name>
</gene>
<name>X1BWK3_9ZZZZ</name>
<evidence type="ECO:0000256" key="1">
    <source>
        <dbReference type="ARBA" id="ARBA00004651"/>
    </source>
</evidence>
<accession>X1BWK3</accession>
<proteinExistence type="predicted"/>
<keyword evidence="2" id="KW-0813">Transport</keyword>
<feature type="transmembrane region" description="Helical" evidence="7">
    <location>
        <begin position="106"/>
        <end position="131"/>
    </location>
</feature>
<evidence type="ECO:0000256" key="6">
    <source>
        <dbReference type="ARBA" id="ARBA00023136"/>
    </source>
</evidence>
<feature type="non-terminal residue" evidence="9">
    <location>
        <position position="1"/>
    </location>
</feature>
<evidence type="ECO:0000259" key="8">
    <source>
        <dbReference type="PROSITE" id="PS50928"/>
    </source>
</evidence>
<evidence type="ECO:0000256" key="5">
    <source>
        <dbReference type="ARBA" id="ARBA00022989"/>
    </source>
</evidence>
<dbReference type="PROSITE" id="PS50928">
    <property type="entry name" value="ABC_TM1"/>
    <property type="match status" value="1"/>
</dbReference>
<dbReference type="GO" id="GO:0055085">
    <property type="term" value="P:transmembrane transport"/>
    <property type="evidence" value="ECO:0007669"/>
    <property type="project" value="InterPro"/>
</dbReference>
<dbReference type="InterPro" id="IPR050901">
    <property type="entry name" value="BP-dep_ABC_trans_perm"/>
</dbReference>
<dbReference type="GO" id="GO:0005886">
    <property type="term" value="C:plasma membrane"/>
    <property type="evidence" value="ECO:0007669"/>
    <property type="project" value="UniProtKB-SubCell"/>
</dbReference>
<dbReference type="InterPro" id="IPR000515">
    <property type="entry name" value="MetI-like"/>
</dbReference>